<sequence length="361" mass="40608">MQANEDATTPPIPTPRQNNDATRASSSSPIATSSTTTTHDTATINQSSFADSAVDTDTSSGDITQTPNTTATINPHFPAAAAAATTITERLLRLARLTDPHNNNTNNDKYDPAYSRSSSLSQQKSIAINGYLDNIECLLSDAHDGEIGAEEEKEMSRLPPSTCIKEQHEITQPDEPLSHQSPPVSESEIDHENGKSRQNQIDSELDVLMRDLKSVTRGLEQRRVECLHLNAVFTVKCEKLAQRILELEDQIQELRAEKIENTIELEGLKGTVRGLEGWIRRWKQRQEEVDSESTWTVKESSDFREWDQRRCDIGDEHAAGTIIDGISAWLRGWHDVEEGFRIRARLRKQRETIRQNQQSVR</sequence>
<comment type="caution">
    <text evidence="3">The sequence shown here is derived from an EMBL/GenBank/DDBJ whole genome shotgun (WGS) entry which is preliminary data.</text>
</comment>
<keyword evidence="1" id="KW-0175">Coiled coil</keyword>
<evidence type="ECO:0000256" key="1">
    <source>
        <dbReference type="SAM" id="Coils"/>
    </source>
</evidence>
<dbReference type="AlphaFoldDB" id="A0A2B7XMS7"/>
<feature type="region of interest" description="Disordered" evidence="2">
    <location>
        <begin position="169"/>
        <end position="201"/>
    </location>
</feature>
<protein>
    <submittedName>
        <fullName evidence="3">Uncharacterized protein</fullName>
    </submittedName>
</protein>
<reference evidence="3 4" key="1">
    <citation type="submission" date="2017-10" db="EMBL/GenBank/DDBJ databases">
        <title>Comparative genomics in systemic dimorphic fungi from Ajellomycetaceae.</title>
        <authorList>
            <person name="Munoz J.F."/>
            <person name="Mcewen J.G."/>
            <person name="Clay O.K."/>
            <person name="Cuomo C.A."/>
        </authorList>
    </citation>
    <scope>NUCLEOTIDE SEQUENCE [LARGE SCALE GENOMIC DNA]</scope>
    <source>
        <strain evidence="3 4">UAMH5409</strain>
    </source>
</reference>
<accession>A0A2B7XMS7</accession>
<dbReference type="EMBL" id="PDNB01000087">
    <property type="protein sequence ID" value="PGH10235.1"/>
    <property type="molecule type" value="Genomic_DNA"/>
</dbReference>
<name>A0A2B7XMS7_9EURO</name>
<evidence type="ECO:0000313" key="4">
    <source>
        <dbReference type="Proteomes" id="UP000223968"/>
    </source>
</evidence>
<gene>
    <name evidence="3" type="ORF">AJ79_05490</name>
</gene>
<evidence type="ECO:0000256" key="2">
    <source>
        <dbReference type="SAM" id="MobiDB-lite"/>
    </source>
</evidence>
<dbReference type="OrthoDB" id="4448936at2759"/>
<feature type="coiled-coil region" evidence="1">
    <location>
        <begin position="237"/>
        <end position="264"/>
    </location>
</feature>
<feature type="region of interest" description="Disordered" evidence="2">
    <location>
        <begin position="96"/>
        <end position="118"/>
    </location>
</feature>
<evidence type="ECO:0000313" key="3">
    <source>
        <dbReference type="EMBL" id="PGH10235.1"/>
    </source>
</evidence>
<feature type="region of interest" description="Disordered" evidence="2">
    <location>
        <begin position="1"/>
        <end position="76"/>
    </location>
</feature>
<dbReference type="STRING" id="1447875.A0A2B7XMS7"/>
<proteinExistence type="predicted"/>
<organism evidence="3 4">
    <name type="scientific">Helicocarpus griseus UAMH5409</name>
    <dbReference type="NCBI Taxonomy" id="1447875"/>
    <lineage>
        <taxon>Eukaryota</taxon>
        <taxon>Fungi</taxon>
        <taxon>Dikarya</taxon>
        <taxon>Ascomycota</taxon>
        <taxon>Pezizomycotina</taxon>
        <taxon>Eurotiomycetes</taxon>
        <taxon>Eurotiomycetidae</taxon>
        <taxon>Onygenales</taxon>
        <taxon>Ajellomycetaceae</taxon>
        <taxon>Helicocarpus</taxon>
    </lineage>
</organism>
<dbReference type="Proteomes" id="UP000223968">
    <property type="component" value="Unassembled WGS sequence"/>
</dbReference>
<feature type="compositionally biased region" description="Polar residues" evidence="2">
    <location>
        <begin position="44"/>
        <end position="73"/>
    </location>
</feature>
<keyword evidence="4" id="KW-1185">Reference proteome</keyword>
<feature type="compositionally biased region" description="Low complexity" evidence="2">
    <location>
        <begin position="21"/>
        <end position="43"/>
    </location>
</feature>